<dbReference type="Proteomes" id="UP000178794">
    <property type="component" value="Unassembled WGS sequence"/>
</dbReference>
<evidence type="ECO:0000313" key="2">
    <source>
        <dbReference type="Proteomes" id="UP000178794"/>
    </source>
</evidence>
<gene>
    <name evidence="1" type="ORF">A3C89_01125</name>
</gene>
<proteinExistence type="predicted"/>
<protein>
    <submittedName>
        <fullName evidence="1">Uncharacterized protein</fullName>
    </submittedName>
</protein>
<dbReference type="EMBL" id="MFLF01000014">
    <property type="protein sequence ID" value="OGG59544.1"/>
    <property type="molecule type" value="Genomic_DNA"/>
</dbReference>
<organism evidence="1 2">
    <name type="scientific">Candidatus Kaiserbacteria bacterium RIFCSPHIGHO2_02_FULL_50_50</name>
    <dbReference type="NCBI Taxonomy" id="1798492"/>
    <lineage>
        <taxon>Bacteria</taxon>
        <taxon>Candidatus Kaiseribacteriota</taxon>
    </lineage>
</organism>
<sequence length="260" mass="29275">MKKIFVWCIGGYLLIGLCFGIFVTRPGHFSYVCTVDSEPDGVSILSDSTKNPDYSRCENMQPLMNIVATVAYFTVLWPGIIASNALDVPLLDPAWWFGPNETEVIQVDSERGAGILNIAAPGGWYMRIDVPYSAKQVYFTRAPNTEWYENHGFDEFIHVSLHDIEGDPKLWVEEYAACGDVTAFTCEWDVVGRRYHMRVDHMTPASDARTDYFVENGEVAIATLYPLTIDIASQKAYEIFLGTVVSQLIGDEYTLKILKK</sequence>
<dbReference type="AlphaFoldDB" id="A0A1F6DDQ3"/>
<accession>A0A1F6DDQ3</accession>
<evidence type="ECO:0000313" key="1">
    <source>
        <dbReference type="EMBL" id="OGG59544.1"/>
    </source>
</evidence>
<name>A0A1F6DDQ3_9BACT</name>
<reference evidence="1 2" key="1">
    <citation type="journal article" date="2016" name="Nat. Commun.">
        <title>Thousands of microbial genomes shed light on interconnected biogeochemical processes in an aquifer system.</title>
        <authorList>
            <person name="Anantharaman K."/>
            <person name="Brown C.T."/>
            <person name="Hug L.A."/>
            <person name="Sharon I."/>
            <person name="Castelle C.J."/>
            <person name="Probst A.J."/>
            <person name="Thomas B.C."/>
            <person name="Singh A."/>
            <person name="Wilkins M.J."/>
            <person name="Karaoz U."/>
            <person name="Brodie E.L."/>
            <person name="Williams K.H."/>
            <person name="Hubbard S.S."/>
            <person name="Banfield J.F."/>
        </authorList>
    </citation>
    <scope>NUCLEOTIDE SEQUENCE [LARGE SCALE GENOMIC DNA]</scope>
</reference>
<comment type="caution">
    <text evidence="1">The sequence shown here is derived from an EMBL/GenBank/DDBJ whole genome shotgun (WGS) entry which is preliminary data.</text>
</comment>